<evidence type="ECO:0000313" key="2">
    <source>
        <dbReference type="EMBL" id="QHS95653.1"/>
    </source>
</evidence>
<dbReference type="EMBL" id="MN739254">
    <property type="protein sequence ID" value="QHS95653.1"/>
    <property type="molecule type" value="Genomic_DNA"/>
</dbReference>
<sequence length="302" mass="32907">MLSNIVSQVALFGTPIIMVCLMIALICIFIYFNRRIDRVVDRVNTLSELVSVLQELVNTQAQHVAIETTAPVDDSAPEQKKVVHVAEQLAGEKIVVSDDEDNYVSSSEEEDEDVNLMIEDEDVELSEPLITVTKMEHSPEPVENVSELDANVCDLGANVCDLGANVCDLDANVCDLGANVCDLGANVSELDANVSELGANVCDLGANVCDLGAIQVDAEPSLVDDDVISVVSLSIPEPQLEEICTNAVLKEKFLSTNYRGYKVNQLRDLATDLHLIKEKDAAKLKKNELLTFLDKTYVGLKN</sequence>
<reference evidence="2" key="1">
    <citation type="journal article" date="2020" name="Nature">
        <title>Giant virus diversity and host interactions through global metagenomics.</title>
        <authorList>
            <person name="Schulz F."/>
            <person name="Roux S."/>
            <person name="Paez-Espino D."/>
            <person name="Jungbluth S."/>
            <person name="Walsh D.A."/>
            <person name="Denef V.J."/>
            <person name="McMahon K.D."/>
            <person name="Konstantinidis K.T."/>
            <person name="Eloe-Fadrosh E.A."/>
            <person name="Kyrpides N.C."/>
            <person name="Woyke T."/>
        </authorList>
    </citation>
    <scope>NUCLEOTIDE SEQUENCE</scope>
    <source>
        <strain evidence="2">GVMAG-M-3300018868-6</strain>
    </source>
</reference>
<keyword evidence="1" id="KW-1133">Transmembrane helix</keyword>
<keyword evidence="1" id="KW-0812">Transmembrane</keyword>
<feature type="transmembrane region" description="Helical" evidence="1">
    <location>
        <begin position="12"/>
        <end position="32"/>
    </location>
</feature>
<evidence type="ECO:0000256" key="1">
    <source>
        <dbReference type="SAM" id="Phobius"/>
    </source>
</evidence>
<protein>
    <submittedName>
        <fullName evidence="2">Uncharacterized protein</fullName>
    </submittedName>
</protein>
<organism evidence="2">
    <name type="scientific">viral metagenome</name>
    <dbReference type="NCBI Taxonomy" id="1070528"/>
    <lineage>
        <taxon>unclassified sequences</taxon>
        <taxon>metagenomes</taxon>
        <taxon>organismal metagenomes</taxon>
    </lineage>
</organism>
<name>A0A6C0BWL1_9ZZZZ</name>
<keyword evidence="1" id="KW-0472">Membrane</keyword>
<dbReference type="AlphaFoldDB" id="A0A6C0BWL1"/>
<proteinExistence type="predicted"/>
<accession>A0A6C0BWL1</accession>